<keyword evidence="1" id="KW-1133">Transmembrane helix</keyword>
<sequence length="95" mass="9942">MNVSVGEFVHTAGFVLPQNSVRQPNIPETGNAIMSALSMGCAPGASRCSGRINGMGEFEIPFVGATVPGQSWMYLLGVGLIAGLFLMNKGRGRGR</sequence>
<name>A0A0F8YPH1_9ZZZZ</name>
<comment type="caution">
    <text evidence="2">The sequence shown here is derived from an EMBL/GenBank/DDBJ whole genome shotgun (WGS) entry which is preliminary data.</text>
</comment>
<protein>
    <submittedName>
        <fullName evidence="2">Uncharacterized protein</fullName>
    </submittedName>
</protein>
<accession>A0A0F8YPH1</accession>
<evidence type="ECO:0000313" key="2">
    <source>
        <dbReference type="EMBL" id="KKK83328.1"/>
    </source>
</evidence>
<reference evidence="2" key="1">
    <citation type="journal article" date="2015" name="Nature">
        <title>Complex archaea that bridge the gap between prokaryotes and eukaryotes.</title>
        <authorList>
            <person name="Spang A."/>
            <person name="Saw J.H."/>
            <person name="Jorgensen S.L."/>
            <person name="Zaremba-Niedzwiedzka K."/>
            <person name="Martijn J."/>
            <person name="Lind A.E."/>
            <person name="van Eijk R."/>
            <person name="Schleper C."/>
            <person name="Guy L."/>
            <person name="Ettema T.J."/>
        </authorList>
    </citation>
    <scope>NUCLEOTIDE SEQUENCE</scope>
</reference>
<evidence type="ECO:0000256" key="1">
    <source>
        <dbReference type="SAM" id="Phobius"/>
    </source>
</evidence>
<organism evidence="2">
    <name type="scientific">marine sediment metagenome</name>
    <dbReference type="NCBI Taxonomy" id="412755"/>
    <lineage>
        <taxon>unclassified sequences</taxon>
        <taxon>metagenomes</taxon>
        <taxon>ecological metagenomes</taxon>
    </lineage>
</organism>
<proteinExistence type="predicted"/>
<gene>
    <name evidence="2" type="ORF">LCGC14_2794490</name>
</gene>
<dbReference type="AlphaFoldDB" id="A0A0F8YPH1"/>
<keyword evidence="1" id="KW-0812">Transmembrane</keyword>
<feature type="transmembrane region" description="Helical" evidence="1">
    <location>
        <begin position="71"/>
        <end position="87"/>
    </location>
</feature>
<dbReference type="EMBL" id="LAZR01052271">
    <property type="protein sequence ID" value="KKK83328.1"/>
    <property type="molecule type" value="Genomic_DNA"/>
</dbReference>
<keyword evidence="1" id="KW-0472">Membrane</keyword>